<dbReference type="Proteomes" id="UP000265566">
    <property type="component" value="Chromosome 3"/>
</dbReference>
<proteinExistence type="predicted"/>
<dbReference type="eggNOG" id="ENOG502QV39">
    <property type="taxonomic scope" value="Eukaryota"/>
</dbReference>
<evidence type="ECO:0000256" key="5">
    <source>
        <dbReference type="ARBA" id="ARBA00023242"/>
    </source>
</evidence>
<dbReference type="EMBL" id="CM001219">
    <property type="protein sequence ID" value="AES70891.1"/>
    <property type="molecule type" value="Genomic_DNA"/>
</dbReference>
<sequence>MAPVSLPPGFRFHPTDEELVSYYLKRKINGRRIELEIIPEVDLYKCEPWDLPGKSLLPGKDLEWYFFSPRDRKYPNGSRTNRATKSGYWKATGKDRKVNAQTRAVGMKKTLVYYRGRAPHGSRTGWVMHEYRLDERECDNPSSGLQDAYALCRIFKKSTVIAPKIGEQYVNNVARHANHITSDQSSSIELYSEGRDEVIGTSNYLMPWDPSTSQNNGTNTLNNNGGNITRDDGIWTQFLSEDLLSLPISSSFPNYGSTPNYPPSKVDIALECARMQHRFSLPPLEVEDFPQVGMNSELKMTQLVSGSMSGTRNETDILQEILSVAQASQELINQSNYSHAFGGNENYAADHENDFTFMVGNNYNHVTDHMNSMRYIDDKAWEDPNTRSIEIGDLDNEFKAERMVENLRWVGMSSNDLEKSFMEEHQKVVPIEDISTFKTNRKENEVQVESEQQNINKEINDGNIDNFSMGFINDNDTNENFIDDSNIDYSNSTSYEVVEETTKVSHGMFVATRQVADTFFHQITPSQTIKVQLNPILENKKSIENAETMIIPKNQGYSLLRKFKANLMKYMKNPSKIIASAIVFIFALFLVLCVYLKEQVEDMKPKSEYVKRKYSYGANSMKKIIWNEQEKIWFVGIKSGKGFEVILKKIGIFLTISLALCTMWANHMIVCY</sequence>
<evidence type="ECO:0000313" key="10">
    <source>
        <dbReference type="EnsemblPlants" id="AES70891"/>
    </source>
</evidence>
<dbReference type="Proteomes" id="UP000002051">
    <property type="component" value="Chromosome 3"/>
</dbReference>
<dbReference type="GO" id="GO:0006355">
    <property type="term" value="P:regulation of DNA-templated transcription"/>
    <property type="evidence" value="ECO:0007669"/>
    <property type="project" value="InterPro"/>
</dbReference>
<dbReference type="PROSITE" id="PS51005">
    <property type="entry name" value="NAC"/>
    <property type="match status" value="1"/>
</dbReference>
<dbReference type="GO" id="GO:0005634">
    <property type="term" value="C:nucleus"/>
    <property type="evidence" value="ECO:0007669"/>
    <property type="project" value="UniProtKB-SubCell"/>
</dbReference>
<dbReference type="OMA" id="TDSHEHQ"/>
<feature type="transmembrane region" description="Helical" evidence="6">
    <location>
        <begin position="650"/>
        <end position="670"/>
    </location>
</feature>
<dbReference type="PANTHER" id="PTHR31744">
    <property type="entry name" value="PROTEIN CUP-SHAPED COTYLEDON 2-RELATED"/>
    <property type="match status" value="1"/>
</dbReference>
<dbReference type="HOGENOM" id="CLU_024022_1_1_1"/>
<dbReference type="FunFam" id="2.170.150.80:FF:000002">
    <property type="entry name" value="Nac domain-containing protein 86"/>
    <property type="match status" value="1"/>
</dbReference>
<dbReference type="EnsemblPlants" id="AES70891">
    <property type="protein sequence ID" value="AES70891"/>
    <property type="gene ID" value="MTR_3g064580"/>
</dbReference>
<accession>G7J7Z7</accession>
<evidence type="ECO:0000256" key="1">
    <source>
        <dbReference type="ARBA" id="ARBA00004123"/>
    </source>
</evidence>
<dbReference type="PANTHER" id="PTHR31744:SF210">
    <property type="entry name" value="NAC DOMAIN-CONTAINING PROTEIN 86-LIKE"/>
    <property type="match status" value="1"/>
</dbReference>
<dbReference type="KEGG" id="mtr:11417948"/>
<keyword evidence="6" id="KW-1133">Transmembrane helix</keyword>
<dbReference type="SUPFAM" id="SSF101941">
    <property type="entry name" value="NAC domain"/>
    <property type="match status" value="1"/>
</dbReference>
<evidence type="ECO:0000313" key="11">
    <source>
        <dbReference type="Proteomes" id="UP000002051"/>
    </source>
</evidence>
<evidence type="ECO:0000313" key="9">
    <source>
        <dbReference type="EMBL" id="RHN68075.1"/>
    </source>
</evidence>
<evidence type="ECO:0000256" key="6">
    <source>
        <dbReference type="SAM" id="Phobius"/>
    </source>
</evidence>
<keyword evidence="2" id="KW-0805">Transcription regulation</keyword>
<dbReference type="Gramene" id="rna16368">
    <property type="protein sequence ID" value="RHN68075.1"/>
    <property type="gene ID" value="gene16368"/>
</dbReference>
<evidence type="ECO:0000256" key="3">
    <source>
        <dbReference type="ARBA" id="ARBA00023125"/>
    </source>
</evidence>
<evidence type="ECO:0000259" key="7">
    <source>
        <dbReference type="PROSITE" id="PS51005"/>
    </source>
</evidence>
<dbReference type="PaxDb" id="3880-AES70891"/>
<dbReference type="AlphaFoldDB" id="G7J7Z7"/>
<reference evidence="8 11" key="2">
    <citation type="journal article" date="2014" name="BMC Genomics">
        <title>An improved genome release (version Mt4.0) for the model legume Medicago truncatula.</title>
        <authorList>
            <person name="Tang H."/>
            <person name="Krishnakumar V."/>
            <person name="Bidwell S."/>
            <person name="Rosen B."/>
            <person name="Chan A."/>
            <person name="Zhou S."/>
            <person name="Gentzbittel L."/>
            <person name="Childs K.L."/>
            <person name="Yandell M."/>
            <person name="Gundlach H."/>
            <person name="Mayer K.F."/>
            <person name="Schwartz D.C."/>
            <person name="Town C.D."/>
        </authorList>
    </citation>
    <scope>GENOME REANNOTATION</scope>
    <source>
        <strain evidence="10 11">cv. Jemalong A17</strain>
    </source>
</reference>
<feature type="domain" description="NAC" evidence="7">
    <location>
        <begin position="6"/>
        <end position="157"/>
    </location>
</feature>
<feature type="transmembrane region" description="Helical" evidence="6">
    <location>
        <begin position="577"/>
        <end position="596"/>
    </location>
</feature>
<dbReference type="GO" id="GO:0003677">
    <property type="term" value="F:DNA binding"/>
    <property type="evidence" value="ECO:0007669"/>
    <property type="project" value="UniProtKB-KW"/>
</dbReference>
<reference evidence="9" key="4">
    <citation type="journal article" date="2018" name="Nat. Plants">
        <title>Whole-genome landscape of Medicago truncatula symbiotic genes.</title>
        <authorList>
            <person name="Pecrix Y."/>
            <person name="Gamas P."/>
            <person name="Carrere S."/>
        </authorList>
    </citation>
    <scope>NUCLEOTIDE SEQUENCE</scope>
    <source>
        <tissue evidence="9">Leaves</tissue>
    </source>
</reference>
<name>G7J7Z7_MEDTR</name>
<dbReference type="InterPro" id="IPR003441">
    <property type="entry name" value="NAC-dom"/>
</dbReference>
<keyword evidence="6" id="KW-0812">Transmembrane</keyword>
<keyword evidence="3" id="KW-0238">DNA-binding</keyword>
<dbReference type="InterPro" id="IPR036093">
    <property type="entry name" value="NAC_dom_sf"/>
</dbReference>
<gene>
    <name evidence="10" type="primary">11417948</name>
    <name evidence="8" type="ordered locus">MTR_3g064580</name>
    <name evidence="9" type="ORF">MtrunA17_Chr3g0109821</name>
</gene>
<keyword evidence="6" id="KW-0472">Membrane</keyword>
<keyword evidence="5" id="KW-0539">Nucleus</keyword>
<protein>
    <submittedName>
        <fullName evidence="8">NAC transcription factor-like protein</fullName>
    </submittedName>
    <submittedName>
        <fullName evidence="9">Putative transcription factor NAM family</fullName>
    </submittedName>
</protein>
<reference evidence="8 11" key="1">
    <citation type="journal article" date="2011" name="Nature">
        <title>The Medicago genome provides insight into the evolution of rhizobial symbioses.</title>
        <authorList>
            <person name="Young N.D."/>
            <person name="Debelle F."/>
            <person name="Oldroyd G.E."/>
            <person name="Geurts R."/>
            <person name="Cannon S.B."/>
            <person name="Udvardi M.K."/>
            <person name="Benedito V.A."/>
            <person name="Mayer K.F."/>
            <person name="Gouzy J."/>
            <person name="Schoof H."/>
            <person name="Van de Peer Y."/>
            <person name="Proost S."/>
            <person name="Cook D.R."/>
            <person name="Meyers B.C."/>
            <person name="Spannagl M."/>
            <person name="Cheung F."/>
            <person name="De Mita S."/>
            <person name="Krishnakumar V."/>
            <person name="Gundlach H."/>
            <person name="Zhou S."/>
            <person name="Mudge J."/>
            <person name="Bharti A.K."/>
            <person name="Murray J.D."/>
            <person name="Naoumkina M.A."/>
            <person name="Rosen B."/>
            <person name="Silverstein K.A."/>
            <person name="Tang H."/>
            <person name="Rombauts S."/>
            <person name="Zhao P.X."/>
            <person name="Zhou P."/>
            <person name="Barbe V."/>
            <person name="Bardou P."/>
            <person name="Bechner M."/>
            <person name="Bellec A."/>
            <person name="Berger A."/>
            <person name="Berges H."/>
            <person name="Bidwell S."/>
            <person name="Bisseling T."/>
            <person name="Choisne N."/>
            <person name="Couloux A."/>
            <person name="Denny R."/>
            <person name="Deshpande S."/>
            <person name="Dai X."/>
            <person name="Doyle J.J."/>
            <person name="Dudez A.M."/>
            <person name="Farmer A.D."/>
            <person name="Fouteau S."/>
            <person name="Franken C."/>
            <person name="Gibelin C."/>
            <person name="Gish J."/>
            <person name="Goldstein S."/>
            <person name="Gonzalez A.J."/>
            <person name="Green P.J."/>
            <person name="Hallab A."/>
            <person name="Hartog M."/>
            <person name="Hua A."/>
            <person name="Humphray S.J."/>
            <person name="Jeong D.H."/>
            <person name="Jing Y."/>
            <person name="Jocker A."/>
            <person name="Kenton S.M."/>
            <person name="Kim D.J."/>
            <person name="Klee K."/>
            <person name="Lai H."/>
            <person name="Lang C."/>
            <person name="Lin S."/>
            <person name="Macmil S.L."/>
            <person name="Magdelenat G."/>
            <person name="Matthews L."/>
            <person name="McCorrison J."/>
            <person name="Monaghan E.L."/>
            <person name="Mun J.H."/>
            <person name="Najar F.Z."/>
            <person name="Nicholson C."/>
            <person name="Noirot C."/>
            <person name="O'Bleness M."/>
            <person name="Paule C.R."/>
            <person name="Poulain J."/>
            <person name="Prion F."/>
            <person name="Qin B."/>
            <person name="Qu C."/>
            <person name="Retzel E.F."/>
            <person name="Riddle C."/>
            <person name="Sallet E."/>
            <person name="Samain S."/>
            <person name="Samson N."/>
            <person name="Sanders I."/>
            <person name="Saurat O."/>
            <person name="Scarpelli C."/>
            <person name="Schiex T."/>
            <person name="Segurens B."/>
            <person name="Severin A.J."/>
            <person name="Sherrier D.J."/>
            <person name="Shi R."/>
            <person name="Sims S."/>
            <person name="Singer S.R."/>
            <person name="Sinharoy S."/>
            <person name="Sterck L."/>
            <person name="Viollet A."/>
            <person name="Wang B.B."/>
            <person name="Wang K."/>
            <person name="Wang M."/>
            <person name="Wang X."/>
            <person name="Warfsmann J."/>
            <person name="Weissenbach J."/>
            <person name="White D.D."/>
            <person name="White J.D."/>
            <person name="Wiley G.B."/>
            <person name="Wincker P."/>
            <person name="Xing Y."/>
            <person name="Yang L."/>
            <person name="Yao Z."/>
            <person name="Ying F."/>
            <person name="Zhai J."/>
            <person name="Zhou L."/>
            <person name="Zuber A."/>
            <person name="Denarie J."/>
            <person name="Dixon R.A."/>
            <person name="May G.D."/>
            <person name="Schwartz D.C."/>
            <person name="Rogers J."/>
            <person name="Quetier F."/>
            <person name="Town C.D."/>
            <person name="Roe B.A."/>
        </authorList>
    </citation>
    <scope>NUCLEOTIDE SEQUENCE [LARGE SCALE GENOMIC DNA]</scope>
    <source>
        <strain evidence="8">A17</strain>
        <strain evidence="10 11">cv. Jemalong A17</strain>
    </source>
</reference>
<keyword evidence="4" id="KW-0804">Transcription</keyword>
<reference evidence="10" key="3">
    <citation type="submission" date="2015-04" db="UniProtKB">
        <authorList>
            <consortium name="EnsemblPlants"/>
        </authorList>
    </citation>
    <scope>IDENTIFICATION</scope>
    <source>
        <strain evidence="10">cv. Jemalong A17</strain>
    </source>
</reference>
<dbReference type="STRING" id="3880.G7J7Z7"/>
<dbReference type="Gene3D" id="2.170.150.80">
    <property type="entry name" value="NAC domain"/>
    <property type="match status" value="1"/>
</dbReference>
<comment type="subcellular location">
    <subcellularLocation>
        <location evidence="1">Nucleus</location>
    </subcellularLocation>
</comment>
<evidence type="ECO:0000256" key="2">
    <source>
        <dbReference type="ARBA" id="ARBA00023015"/>
    </source>
</evidence>
<dbReference type="Pfam" id="PF02365">
    <property type="entry name" value="NAM"/>
    <property type="match status" value="1"/>
</dbReference>
<organism evidence="8 11">
    <name type="scientific">Medicago truncatula</name>
    <name type="common">Barrel medic</name>
    <name type="synonym">Medicago tribuloides</name>
    <dbReference type="NCBI Taxonomy" id="3880"/>
    <lineage>
        <taxon>Eukaryota</taxon>
        <taxon>Viridiplantae</taxon>
        <taxon>Streptophyta</taxon>
        <taxon>Embryophyta</taxon>
        <taxon>Tracheophyta</taxon>
        <taxon>Spermatophyta</taxon>
        <taxon>Magnoliopsida</taxon>
        <taxon>eudicotyledons</taxon>
        <taxon>Gunneridae</taxon>
        <taxon>Pentapetalae</taxon>
        <taxon>rosids</taxon>
        <taxon>fabids</taxon>
        <taxon>Fabales</taxon>
        <taxon>Fabaceae</taxon>
        <taxon>Papilionoideae</taxon>
        <taxon>50 kb inversion clade</taxon>
        <taxon>NPAAA clade</taxon>
        <taxon>Hologalegina</taxon>
        <taxon>IRL clade</taxon>
        <taxon>Trifolieae</taxon>
        <taxon>Medicago</taxon>
    </lineage>
</organism>
<dbReference type="EMBL" id="PSQE01000003">
    <property type="protein sequence ID" value="RHN68075.1"/>
    <property type="molecule type" value="Genomic_DNA"/>
</dbReference>
<evidence type="ECO:0000256" key="4">
    <source>
        <dbReference type="ARBA" id="ARBA00023163"/>
    </source>
</evidence>
<dbReference type="OrthoDB" id="1860415at2759"/>
<keyword evidence="11" id="KW-1185">Reference proteome</keyword>
<evidence type="ECO:0000313" key="8">
    <source>
        <dbReference type="EMBL" id="AES70891.1"/>
    </source>
</evidence>